<dbReference type="Proteomes" id="UP001215598">
    <property type="component" value="Unassembled WGS sequence"/>
</dbReference>
<feature type="compositionally biased region" description="Basic and acidic residues" evidence="2">
    <location>
        <begin position="99"/>
        <end position="111"/>
    </location>
</feature>
<organism evidence="3 4">
    <name type="scientific">Mycena metata</name>
    <dbReference type="NCBI Taxonomy" id="1033252"/>
    <lineage>
        <taxon>Eukaryota</taxon>
        <taxon>Fungi</taxon>
        <taxon>Dikarya</taxon>
        <taxon>Basidiomycota</taxon>
        <taxon>Agaricomycotina</taxon>
        <taxon>Agaricomycetes</taxon>
        <taxon>Agaricomycetidae</taxon>
        <taxon>Agaricales</taxon>
        <taxon>Marasmiineae</taxon>
        <taxon>Mycenaceae</taxon>
        <taxon>Mycena</taxon>
    </lineage>
</organism>
<dbReference type="AlphaFoldDB" id="A0AAD7KD11"/>
<reference evidence="3" key="1">
    <citation type="submission" date="2023-03" db="EMBL/GenBank/DDBJ databases">
        <title>Massive genome expansion in bonnet fungi (Mycena s.s.) driven by repeated elements and novel gene families across ecological guilds.</title>
        <authorList>
            <consortium name="Lawrence Berkeley National Laboratory"/>
            <person name="Harder C.B."/>
            <person name="Miyauchi S."/>
            <person name="Viragh M."/>
            <person name="Kuo A."/>
            <person name="Thoen E."/>
            <person name="Andreopoulos B."/>
            <person name="Lu D."/>
            <person name="Skrede I."/>
            <person name="Drula E."/>
            <person name="Henrissat B."/>
            <person name="Morin E."/>
            <person name="Kohler A."/>
            <person name="Barry K."/>
            <person name="LaButti K."/>
            <person name="Morin E."/>
            <person name="Salamov A."/>
            <person name="Lipzen A."/>
            <person name="Mereny Z."/>
            <person name="Hegedus B."/>
            <person name="Baldrian P."/>
            <person name="Stursova M."/>
            <person name="Weitz H."/>
            <person name="Taylor A."/>
            <person name="Grigoriev I.V."/>
            <person name="Nagy L.G."/>
            <person name="Martin F."/>
            <person name="Kauserud H."/>
        </authorList>
    </citation>
    <scope>NUCLEOTIDE SEQUENCE</scope>
    <source>
        <strain evidence="3">CBHHK182m</strain>
    </source>
</reference>
<feature type="region of interest" description="Disordered" evidence="2">
    <location>
        <begin position="99"/>
        <end position="156"/>
    </location>
</feature>
<accession>A0AAD7KD11</accession>
<proteinExistence type="predicted"/>
<feature type="compositionally biased region" description="Low complexity" evidence="2">
    <location>
        <begin position="184"/>
        <end position="195"/>
    </location>
</feature>
<comment type="caution">
    <text evidence="3">The sequence shown here is derived from an EMBL/GenBank/DDBJ whole genome shotgun (WGS) entry which is preliminary data.</text>
</comment>
<sequence>MDEPSIPLSLSIGFSLRIFLLAFDPHSYLRPTFVGIWEGIALYRGLSYGNESPMNAYLPCVFRLLFDFFFTESLNTMILLIFSLLLAVSISDVVGAHHGHDIRPSGSDKKLAATTTHNPRIYEVTDSPRRMNRTRVIPRPNRETKDDQLTTTGPDPVVAAGIRTVEFAVRPDEPQISPSPEPIEIPSRLPLILNPTTPPSPPSTPKRRPRGSPVISESGSHENELQTPTLLVMPPTLAFEPEYGMTSREAPIDEENDPDELQTPLALHLQELPALVLEQDQPQGGGRPVSLEDIPFLDDTAFVHDPDTPGVERDNLSELSFQTDTAPSIISGKSALEITAAAEQLRKQAWDEEAQKRELEARLNRAVLQKKVKEAFLLRLEIEELEERARKLHGRAARRHYRGE</sequence>
<evidence type="ECO:0000313" key="3">
    <source>
        <dbReference type="EMBL" id="KAJ7783076.1"/>
    </source>
</evidence>
<keyword evidence="1" id="KW-0175">Coiled coil</keyword>
<name>A0AAD7KD11_9AGAR</name>
<evidence type="ECO:0000256" key="1">
    <source>
        <dbReference type="SAM" id="Coils"/>
    </source>
</evidence>
<feature type="region of interest" description="Disordered" evidence="2">
    <location>
        <begin position="170"/>
        <end position="226"/>
    </location>
</feature>
<evidence type="ECO:0000256" key="2">
    <source>
        <dbReference type="SAM" id="MobiDB-lite"/>
    </source>
</evidence>
<feature type="coiled-coil region" evidence="1">
    <location>
        <begin position="342"/>
        <end position="395"/>
    </location>
</feature>
<protein>
    <submittedName>
        <fullName evidence="3">Uncharacterized protein</fullName>
    </submittedName>
</protein>
<gene>
    <name evidence="3" type="ORF">B0H16DRAFT_477540</name>
</gene>
<keyword evidence="4" id="KW-1185">Reference proteome</keyword>
<dbReference type="EMBL" id="JARKIB010000003">
    <property type="protein sequence ID" value="KAJ7783076.1"/>
    <property type="molecule type" value="Genomic_DNA"/>
</dbReference>
<evidence type="ECO:0000313" key="4">
    <source>
        <dbReference type="Proteomes" id="UP001215598"/>
    </source>
</evidence>